<evidence type="ECO:0000313" key="2">
    <source>
        <dbReference type="EMBL" id="HIZ00828.1"/>
    </source>
</evidence>
<feature type="signal peptide" evidence="1">
    <location>
        <begin position="1"/>
        <end position="23"/>
    </location>
</feature>
<feature type="chain" id="PRO_5038854605" evidence="1">
    <location>
        <begin position="24"/>
        <end position="215"/>
    </location>
</feature>
<gene>
    <name evidence="2" type="ORF">H9819_01060</name>
</gene>
<dbReference type="Pfam" id="PF11644">
    <property type="entry name" value="DUF3256"/>
    <property type="match status" value="1"/>
</dbReference>
<comment type="caution">
    <text evidence="2">The sequence shown here is derived from an EMBL/GenBank/DDBJ whole genome shotgun (WGS) entry which is preliminary data.</text>
</comment>
<accession>A0A9D2A2S4</accession>
<dbReference type="Proteomes" id="UP000824023">
    <property type="component" value="Unassembled WGS sequence"/>
</dbReference>
<reference evidence="2" key="1">
    <citation type="journal article" date="2021" name="PeerJ">
        <title>Extensive microbial diversity within the chicken gut microbiome revealed by metagenomics and culture.</title>
        <authorList>
            <person name="Gilroy R."/>
            <person name="Ravi A."/>
            <person name="Getino M."/>
            <person name="Pursley I."/>
            <person name="Horton D.L."/>
            <person name="Alikhan N.F."/>
            <person name="Baker D."/>
            <person name="Gharbi K."/>
            <person name="Hall N."/>
            <person name="Watson M."/>
            <person name="Adriaenssens E.M."/>
            <person name="Foster-Nyarko E."/>
            <person name="Jarju S."/>
            <person name="Secka A."/>
            <person name="Antonio M."/>
            <person name="Oren A."/>
            <person name="Chaudhuri R.R."/>
            <person name="La Ragione R."/>
            <person name="Hildebrand F."/>
            <person name="Pallen M.J."/>
        </authorList>
    </citation>
    <scope>NUCLEOTIDE SEQUENCE</scope>
    <source>
        <strain evidence="2">ChiHjej12B11-24981</strain>
    </source>
</reference>
<dbReference type="EMBL" id="DXCK01000017">
    <property type="protein sequence ID" value="HIZ00828.1"/>
    <property type="molecule type" value="Genomic_DNA"/>
</dbReference>
<reference evidence="2" key="2">
    <citation type="submission" date="2021-04" db="EMBL/GenBank/DDBJ databases">
        <authorList>
            <person name="Gilroy R."/>
        </authorList>
    </citation>
    <scope>NUCLEOTIDE SEQUENCE</scope>
    <source>
        <strain evidence="2">ChiHjej12B11-24981</strain>
    </source>
</reference>
<evidence type="ECO:0000313" key="3">
    <source>
        <dbReference type="Proteomes" id="UP000824023"/>
    </source>
</evidence>
<protein>
    <submittedName>
        <fullName evidence="2">DUF3256 family protein</fullName>
    </submittedName>
</protein>
<organism evidence="2 3">
    <name type="scientific">Candidatus Bacteroides merdipullorum</name>
    <dbReference type="NCBI Taxonomy" id="2838474"/>
    <lineage>
        <taxon>Bacteria</taxon>
        <taxon>Pseudomonadati</taxon>
        <taxon>Bacteroidota</taxon>
        <taxon>Bacteroidia</taxon>
        <taxon>Bacteroidales</taxon>
        <taxon>Bacteroidaceae</taxon>
        <taxon>Bacteroides</taxon>
    </lineage>
</organism>
<proteinExistence type="predicted"/>
<name>A0A9D2A2S4_9BACE</name>
<evidence type="ECO:0000256" key="1">
    <source>
        <dbReference type="SAM" id="SignalP"/>
    </source>
</evidence>
<dbReference type="InterPro" id="IPR021670">
    <property type="entry name" value="DUF3256"/>
</dbReference>
<dbReference type="SUPFAM" id="SSF160925">
    <property type="entry name" value="PG1388-like"/>
    <property type="match status" value="1"/>
</dbReference>
<sequence>MKKLYTFISVALLGMAPLFGQTAKDCFKAMPDSLTPLLTEVNKADCIDFLESKMKAEVTNRLGQKSEMTELAPDYIRMQMTSRSFWQMKMLNVNDSTRVVCTISTVNGPVPDSDVCFYTTEWQELSASSFLQMPVLEDFLSVPDSLNDNGVRQAMSQADMTLVMANLSSKNDTLTFSFTTPRYMDSEANDVLKPFIRPVLKYVWREGRFVPVTSL</sequence>
<dbReference type="AlphaFoldDB" id="A0A9D2A2S4"/>
<keyword evidence="1" id="KW-0732">Signal</keyword>